<comment type="caution">
    <text evidence="1">The sequence shown here is derived from an EMBL/GenBank/DDBJ whole genome shotgun (WGS) entry which is preliminary data.</text>
</comment>
<dbReference type="AlphaFoldDB" id="A0A8S4PP30"/>
<reference evidence="1" key="1">
    <citation type="submission" date="2022-03" db="EMBL/GenBank/DDBJ databases">
        <authorList>
            <person name="Martin C."/>
        </authorList>
    </citation>
    <scope>NUCLEOTIDE SEQUENCE</scope>
</reference>
<protein>
    <submittedName>
        <fullName evidence="1">Uncharacterized protein</fullName>
    </submittedName>
</protein>
<dbReference type="OrthoDB" id="6078521at2759"/>
<evidence type="ECO:0000313" key="1">
    <source>
        <dbReference type="EMBL" id="CAH1795094.1"/>
    </source>
</evidence>
<gene>
    <name evidence="1" type="ORF">OFUS_LOCUS19682</name>
</gene>
<name>A0A8S4PP30_OWEFU</name>
<evidence type="ECO:0000313" key="2">
    <source>
        <dbReference type="Proteomes" id="UP000749559"/>
    </source>
</evidence>
<keyword evidence="2" id="KW-1185">Reference proteome</keyword>
<feature type="non-terminal residue" evidence="1">
    <location>
        <position position="261"/>
    </location>
</feature>
<dbReference type="Proteomes" id="UP000749559">
    <property type="component" value="Unassembled WGS sequence"/>
</dbReference>
<organism evidence="1 2">
    <name type="scientific">Owenia fusiformis</name>
    <name type="common">Polychaete worm</name>
    <dbReference type="NCBI Taxonomy" id="6347"/>
    <lineage>
        <taxon>Eukaryota</taxon>
        <taxon>Metazoa</taxon>
        <taxon>Spiralia</taxon>
        <taxon>Lophotrochozoa</taxon>
        <taxon>Annelida</taxon>
        <taxon>Polychaeta</taxon>
        <taxon>Sedentaria</taxon>
        <taxon>Canalipalpata</taxon>
        <taxon>Sabellida</taxon>
        <taxon>Oweniida</taxon>
        <taxon>Oweniidae</taxon>
        <taxon>Owenia</taxon>
    </lineage>
</organism>
<dbReference type="EMBL" id="CAIIXF020000009">
    <property type="protein sequence ID" value="CAH1795094.1"/>
    <property type="molecule type" value="Genomic_DNA"/>
</dbReference>
<accession>A0A8S4PP30</accession>
<sequence>MSAKANRSTMLCFCWYLFFALLISLFNLFPAPSKTRLEEEKAHDEAKNLLILALTSITEDILAKILPQDSRGRRAIASAEEVADKRDEPIFVEMALFLHENIWPAVVEAHKMKLPSNCQYRMMQDFHQVCISTEIDEQYQSILHRMEISNRDRLLKTKILNLYLRHLCCHVTPPASSTKTVTSNMTRDEEMALRYVAGFIPFSITKQYNRYKHSKYEVMGRCLRLWKGTNELDNVESEEQYTNAWTEKVNRGGLFVIKESV</sequence>
<proteinExistence type="predicted"/>